<dbReference type="InterPro" id="IPR000866">
    <property type="entry name" value="AhpC/TSA"/>
</dbReference>
<dbReference type="PROSITE" id="PS00194">
    <property type="entry name" value="THIOREDOXIN_1"/>
    <property type="match status" value="1"/>
</dbReference>
<evidence type="ECO:0000313" key="7">
    <source>
        <dbReference type="EMBL" id="MBA4601187.1"/>
    </source>
</evidence>
<feature type="domain" description="Thioredoxin" evidence="6">
    <location>
        <begin position="37"/>
        <end position="174"/>
    </location>
</feature>
<dbReference type="PANTHER" id="PTHR42852:SF6">
    <property type="entry name" value="THIOL:DISULFIDE INTERCHANGE PROTEIN DSBE"/>
    <property type="match status" value="1"/>
</dbReference>
<dbReference type="AlphaFoldDB" id="A0A7W1XQ97"/>
<keyword evidence="3" id="KW-0812">Transmembrane</keyword>
<dbReference type="NCBIfam" id="NF002854">
    <property type="entry name" value="PRK03147.1"/>
    <property type="match status" value="1"/>
</dbReference>
<dbReference type="Gene3D" id="3.40.30.10">
    <property type="entry name" value="Glutaredoxin"/>
    <property type="match status" value="1"/>
</dbReference>
<name>A0A7W1XQ97_9BACL</name>
<gene>
    <name evidence="7" type="primary">resA</name>
    <name evidence="7" type="ORF">H2C83_02365</name>
</gene>
<dbReference type="SUPFAM" id="SSF52833">
    <property type="entry name" value="Thioredoxin-like"/>
    <property type="match status" value="1"/>
</dbReference>
<keyword evidence="2" id="KW-0201">Cytochrome c-type biogenesis</keyword>
<protein>
    <submittedName>
        <fullName evidence="7">Thiol-disulfide oxidoreductase ResA</fullName>
    </submittedName>
</protein>
<dbReference type="GO" id="GO:0030313">
    <property type="term" value="C:cell envelope"/>
    <property type="evidence" value="ECO:0007669"/>
    <property type="project" value="UniProtKB-SubCell"/>
</dbReference>
<evidence type="ECO:0000256" key="4">
    <source>
        <dbReference type="ARBA" id="ARBA00023157"/>
    </source>
</evidence>
<organism evidence="7 8">
    <name type="scientific">Thermoactinomyces mirandus</name>
    <dbReference type="NCBI Taxonomy" id="2756294"/>
    <lineage>
        <taxon>Bacteria</taxon>
        <taxon>Bacillati</taxon>
        <taxon>Bacillota</taxon>
        <taxon>Bacilli</taxon>
        <taxon>Bacillales</taxon>
        <taxon>Thermoactinomycetaceae</taxon>
        <taxon>Thermoactinomyces</taxon>
    </lineage>
</organism>
<dbReference type="InterPro" id="IPR013766">
    <property type="entry name" value="Thioredoxin_domain"/>
</dbReference>
<reference evidence="7 8" key="1">
    <citation type="submission" date="2020-07" db="EMBL/GenBank/DDBJ databases">
        <title>Thermoactinomyces phylogeny.</title>
        <authorList>
            <person name="Dunlap C."/>
        </authorList>
    </citation>
    <scope>NUCLEOTIDE SEQUENCE [LARGE SCALE GENOMIC DNA]</scope>
    <source>
        <strain evidence="7 8">AMNI-1</strain>
    </source>
</reference>
<dbReference type="InterPro" id="IPR036249">
    <property type="entry name" value="Thioredoxin-like_sf"/>
</dbReference>
<evidence type="ECO:0000256" key="2">
    <source>
        <dbReference type="ARBA" id="ARBA00022748"/>
    </source>
</evidence>
<evidence type="ECO:0000256" key="3">
    <source>
        <dbReference type="ARBA" id="ARBA00022968"/>
    </source>
</evidence>
<comment type="caution">
    <text evidence="7">The sequence shown here is derived from an EMBL/GenBank/DDBJ whole genome shotgun (WGS) entry which is preliminary data.</text>
</comment>
<comment type="subcellular location">
    <subcellularLocation>
        <location evidence="1">Cell envelope</location>
    </subcellularLocation>
</comment>
<sequence>MNRNTRYWVRRILFLVLLGLIGYALYQTVAQDKKNLVEAGEKAPNFELSTLDGKTVKLSDFKGRVILLNFWGTWCEPCRTEMPALQKAYENYHKEDFVVLAVNIAETDVAVSSFADQYGLTFPVLLDRNRDVTRLYQVGPIPSTFFIDKDGKISNKVEGPLHLGQLHQYILPML</sequence>
<evidence type="ECO:0000256" key="1">
    <source>
        <dbReference type="ARBA" id="ARBA00004196"/>
    </source>
</evidence>
<dbReference type="CDD" id="cd02966">
    <property type="entry name" value="TlpA_like_family"/>
    <property type="match status" value="1"/>
</dbReference>
<evidence type="ECO:0000259" key="6">
    <source>
        <dbReference type="PROSITE" id="PS51352"/>
    </source>
</evidence>
<evidence type="ECO:0000256" key="5">
    <source>
        <dbReference type="ARBA" id="ARBA00023284"/>
    </source>
</evidence>
<dbReference type="GO" id="GO:0017004">
    <property type="term" value="P:cytochrome complex assembly"/>
    <property type="evidence" value="ECO:0007669"/>
    <property type="project" value="UniProtKB-KW"/>
</dbReference>
<dbReference type="InterPro" id="IPR017937">
    <property type="entry name" value="Thioredoxin_CS"/>
</dbReference>
<accession>A0A7W1XQ97</accession>
<dbReference type="Proteomes" id="UP000538292">
    <property type="component" value="Unassembled WGS sequence"/>
</dbReference>
<dbReference type="Pfam" id="PF00578">
    <property type="entry name" value="AhpC-TSA"/>
    <property type="match status" value="1"/>
</dbReference>
<dbReference type="EMBL" id="JACEOL010000006">
    <property type="protein sequence ID" value="MBA4601187.1"/>
    <property type="molecule type" value="Genomic_DNA"/>
</dbReference>
<keyword evidence="3" id="KW-0735">Signal-anchor</keyword>
<dbReference type="GO" id="GO:0016209">
    <property type="term" value="F:antioxidant activity"/>
    <property type="evidence" value="ECO:0007669"/>
    <property type="project" value="InterPro"/>
</dbReference>
<dbReference type="InterPro" id="IPR050553">
    <property type="entry name" value="Thioredoxin_ResA/DsbE_sf"/>
</dbReference>
<proteinExistence type="predicted"/>
<keyword evidence="4" id="KW-1015">Disulfide bond</keyword>
<dbReference type="PROSITE" id="PS51352">
    <property type="entry name" value="THIOREDOXIN_2"/>
    <property type="match status" value="1"/>
</dbReference>
<keyword evidence="5" id="KW-0676">Redox-active center</keyword>
<dbReference type="GO" id="GO:0016491">
    <property type="term" value="F:oxidoreductase activity"/>
    <property type="evidence" value="ECO:0007669"/>
    <property type="project" value="InterPro"/>
</dbReference>
<evidence type="ECO:0000313" key="8">
    <source>
        <dbReference type="Proteomes" id="UP000538292"/>
    </source>
</evidence>
<dbReference type="RefSeq" id="WP_181737397.1">
    <property type="nucleotide sequence ID" value="NZ_JACEOL010000006.1"/>
</dbReference>
<keyword evidence="8" id="KW-1185">Reference proteome</keyword>
<dbReference type="PANTHER" id="PTHR42852">
    <property type="entry name" value="THIOL:DISULFIDE INTERCHANGE PROTEIN DSBE"/>
    <property type="match status" value="1"/>
</dbReference>